<dbReference type="AlphaFoldDB" id="A0A5S4UU94"/>
<accession>A0A5S4UU94</accession>
<feature type="signal peptide" evidence="1">
    <location>
        <begin position="1"/>
        <end position="26"/>
    </location>
</feature>
<keyword evidence="3" id="KW-1185">Reference proteome</keyword>
<name>A0A5S4UU94_9MICO</name>
<dbReference type="EMBL" id="VSSB01000002">
    <property type="protein sequence ID" value="TYL50507.1"/>
    <property type="molecule type" value="Genomic_DNA"/>
</dbReference>
<evidence type="ECO:0000256" key="1">
    <source>
        <dbReference type="SAM" id="SignalP"/>
    </source>
</evidence>
<organism evidence="2 3">
    <name type="scientific">Agromyces mariniharenae</name>
    <dbReference type="NCBI Taxonomy" id="2604423"/>
    <lineage>
        <taxon>Bacteria</taxon>
        <taxon>Bacillati</taxon>
        <taxon>Actinomycetota</taxon>
        <taxon>Actinomycetes</taxon>
        <taxon>Micrococcales</taxon>
        <taxon>Microbacteriaceae</taxon>
        <taxon>Agromyces</taxon>
    </lineage>
</organism>
<gene>
    <name evidence="2" type="ORF">FYC51_15030</name>
</gene>
<comment type="caution">
    <text evidence="2">The sequence shown here is derived from an EMBL/GenBank/DDBJ whole genome shotgun (WGS) entry which is preliminary data.</text>
</comment>
<feature type="chain" id="PRO_5024343670" evidence="1">
    <location>
        <begin position="27"/>
        <end position="156"/>
    </location>
</feature>
<reference evidence="2 3" key="1">
    <citation type="submission" date="2019-08" db="EMBL/GenBank/DDBJ databases">
        <authorList>
            <person name="Hu J."/>
        </authorList>
    </citation>
    <scope>NUCLEOTIDE SEQUENCE [LARGE SCALE GENOMIC DNA]</scope>
    <source>
        <strain evidence="2 3">NEAU-184</strain>
    </source>
</reference>
<evidence type="ECO:0000313" key="2">
    <source>
        <dbReference type="EMBL" id="TYL50507.1"/>
    </source>
</evidence>
<dbReference type="Proteomes" id="UP000325243">
    <property type="component" value="Unassembled WGS sequence"/>
</dbReference>
<keyword evidence="1" id="KW-0732">Signal</keyword>
<evidence type="ECO:0000313" key="3">
    <source>
        <dbReference type="Proteomes" id="UP000325243"/>
    </source>
</evidence>
<proteinExistence type="predicted"/>
<protein>
    <submittedName>
        <fullName evidence="2">Uncharacterized protein</fullName>
    </submittedName>
</protein>
<sequence>MRTNLSAATAISAIALLLASSTPAHAAPSIERIPFEDTFHDTFLSAECGVDVTTTISGFRIEREFVDGAGNLVELATISIRGTSSSEFGSVRIMDVGADQVKVAPDGTVTLTVTGQVPFAFVGALVLDLDTNEVVKEPVLRGDKQLEKACRLLADS</sequence>
<dbReference type="RefSeq" id="WP_148734608.1">
    <property type="nucleotide sequence ID" value="NZ_VSSB01000002.1"/>
</dbReference>